<dbReference type="Proteomes" id="UP000515151">
    <property type="component" value="Chromosome 3"/>
</dbReference>
<evidence type="ECO:0000256" key="2">
    <source>
        <dbReference type="ARBA" id="ARBA00013167"/>
    </source>
</evidence>
<comment type="subcellular location">
    <subcellularLocation>
        <location evidence="1">Cytoplasm</location>
    </subcellularLocation>
</comment>
<dbReference type="PANTHER" id="PTHR30272:SF1">
    <property type="entry name" value="3-HYDROXYACYL-[ACYL-CARRIER-PROTEIN] DEHYDRATASE"/>
    <property type="match status" value="1"/>
</dbReference>
<protein>
    <recommendedName>
        <fullName evidence="2">3-hydroxyacyl-[acyl-carrier-protein] dehydratase</fullName>
        <ecNumber evidence="2">4.2.1.59</ecNumber>
    </recommendedName>
</protein>
<evidence type="ECO:0000256" key="6">
    <source>
        <dbReference type="ARBA" id="ARBA00023098"/>
    </source>
</evidence>
<dbReference type="FunFam" id="3.10.129.10:FF:000001">
    <property type="entry name" value="3-hydroxyacyl-[acyl-carrier-protein] dehydratase FabZ"/>
    <property type="match status" value="1"/>
</dbReference>
<dbReference type="CDD" id="cd01288">
    <property type="entry name" value="FabZ"/>
    <property type="match status" value="1"/>
</dbReference>
<evidence type="ECO:0000313" key="11">
    <source>
        <dbReference type="Proteomes" id="UP000197138"/>
    </source>
</evidence>
<dbReference type="GO" id="GO:0016020">
    <property type="term" value="C:membrane"/>
    <property type="evidence" value="ECO:0007669"/>
    <property type="project" value="GOC"/>
</dbReference>
<reference evidence="10" key="2">
    <citation type="submission" date="2017-06" db="EMBL/GenBank/DDBJ databases">
        <title>The pomegranate genome and the genomics of punicalagin biosynthesis.</title>
        <authorList>
            <person name="Xu C."/>
        </authorList>
    </citation>
    <scope>NUCLEOTIDE SEQUENCE [LARGE SCALE GENOMIC DNA]</scope>
    <source>
        <tissue evidence="10">Fresh leaf</tissue>
    </source>
</reference>
<keyword evidence="4" id="KW-0444">Lipid biosynthesis</keyword>
<dbReference type="NCBIfam" id="NF000582">
    <property type="entry name" value="PRK00006.1"/>
    <property type="match status" value="1"/>
</dbReference>
<dbReference type="HAMAP" id="MF_00406">
    <property type="entry name" value="FabZ"/>
    <property type="match status" value="1"/>
</dbReference>
<dbReference type="InterPro" id="IPR013114">
    <property type="entry name" value="FabA_FabZ"/>
</dbReference>
<reference evidence="11" key="1">
    <citation type="journal article" date="2017" name="Plant J.">
        <title>The pomegranate (Punica granatum L.) genome and the genomics of punicalagin biosynthesis.</title>
        <authorList>
            <person name="Qin G."/>
            <person name="Xu C."/>
            <person name="Ming R."/>
            <person name="Tang H."/>
            <person name="Guyot R."/>
            <person name="Kramer E.M."/>
            <person name="Hu Y."/>
            <person name="Yi X."/>
            <person name="Qi Y."/>
            <person name="Xu X."/>
            <person name="Gao Z."/>
            <person name="Pan H."/>
            <person name="Jian J."/>
            <person name="Tian Y."/>
            <person name="Yue Z."/>
            <person name="Xu Y."/>
        </authorList>
    </citation>
    <scope>NUCLEOTIDE SEQUENCE [LARGE SCALE GENOMIC DNA]</scope>
    <source>
        <strain evidence="11">cv. Dabenzi</strain>
    </source>
</reference>
<dbReference type="EMBL" id="MTKT01005569">
    <property type="protein sequence ID" value="OWM65621.1"/>
    <property type="molecule type" value="Genomic_DNA"/>
</dbReference>
<dbReference type="PANTHER" id="PTHR30272">
    <property type="entry name" value="3-HYDROXYACYL-[ACYL-CARRIER-PROTEIN] DEHYDRATASE"/>
    <property type="match status" value="1"/>
</dbReference>
<dbReference type="GO" id="GO:0005737">
    <property type="term" value="C:cytoplasm"/>
    <property type="evidence" value="ECO:0007669"/>
    <property type="project" value="UniProtKB-SubCell"/>
</dbReference>
<organism evidence="10 11">
    <name type="scientific">Punica granatum</name>
    <name type="common">Pomegranate</name>
    <dbReference type="NCBI Taxonomy" id="22663"/>
    <lineage>
        <taxon>Eukaryota</taxon>
        <taxon>Viridiplantae</taxon>
        <taxon>Streptophyta</taxon>
        <taxon>Embryophyta</taxon>
        <taxon>Tracheophyta</taxon>
        <taxon>Spermatophyta</taxon>
        <taxon>Magnoliopsida</taxon>
        <taxon>eudicotyledons</taxon>
        <taxon>Gunneridae</taxon>
        <taxon>Pentapetalae</taxon>
        <taxon>rosids</taxon>
        <taxon>malvids</taxon>
        <taxon>Myrtales</taxon>
        <taxon>Lythraceae</taxon>
        <taxon>Punica</taxon>
    </lineage>
</organism>
<dbReference type="InterPro" id="IPR029069">
    <property type="entry name" value="HotDog_dom_sf"/>
</dbReference>
<dbReference type="GO" id="GO:0019171">
    <property type="term" value="F:(3R)-hydroxyacyl-[acyl-carrier-protein] dehydratase activity"/>
    <property type="evidence" value="ECO:0007669"/>
    <property type="project" value="UniProtKB-EC"/>
</dbReference>
<evidence type="ECO:0000313" key="13">
    <source>
        <dbReference type="RefSeq" id="XP_031389254.1"/>
    </source>
</evidence>
<keyword evidence="7" id="KW-0456">Lyase</keyword>
<keyword evidence="6" id="KW-0443">Lipid metabolism</keyword>
<feature type="region of interest" description="Disordered" evidence="9">
    <location>
        <begin position="34"/>
        <end position="59"/>
    </location>
</feature>
<dbReference type="OrthoDB" id="4155at2759"/>
<dbReference type="InterPro" id="IPR010084">
    <property type="entry name" value="FabZ"/>
</dbReference>
<evidence type="ECO:0000256" key="9">
    <source>
        <dbReference type="SAM" id="MobiDB-lite"/>
    </source>
</evidence>
<dbReference type="AlphaFoldDB" id="A0A218W027"/>
<comment type="function">
    <text evidence="8">Involved in unsaturated fatty acids biosynthesis. Catalyzes the dehydration of short chain beta-hydroxyacyl-ACPs and long chain saturated and unsaturated beta-hydroxyacyl-ACPs.</text>
</comment>
<evidence type="ECO:0000256" key="8">
    <source>
        <dbReference type="ARBA" id="ARBA00025049"/>
    </source>
</evidence>
<dbReference type="SUPFAM" id="SSF54637">
    <property type="entry name" value="Thioesterase/thiol ester dehydrase-isomerase"/>
    <property type="match status" value="1"/>
</dbReference>
<dbReference type="Proteomes" id="UP000197138">
    <property type="component" value="Unassembled WGS sequence"/>
</dbReference>
<keyword evidence="12" id="KW-1185">Reference proteome</keyword>
<name>A0A218W027_PUNGR</name>
<proteinExistence type="inferred from homology"/>
<evidence type="ECO:0000313" key="12">
    <source>
        <dbReference type="Proteomes" id="UP000515151"/>
    </source>
</evidence>
<evidence type="ECO:0000256" key="5">
    <source>
        <dbReference type="ARBA" id="ARBA00022556"/>
    </source>
</evidence>
<dbReference type="GO" id="GO:0009245">
    <property type="term" value="P:lipid A biosynthetic process"/>
    <property type="evidence" value="ECO:0007669"/>
    <property type="project" value="UniProtKB-KW"/>
</dbReference>
<evidence type="ECO:0000256" key="4">
    <source>
        <dbReference type="ARBA" id="ARBA00022516"/>
    </source>
</evidence>
<dbReference type="GeneID" id="116201930"/>
<dbReference type="RefSeq" id="XP_031389254.1">
    <property type="nucleotide sequence ID" value="XM_031533394.1"/>
</dbReference>
<reference evidence="13" key="4">
    <citation type="submission" date="2025-04" db="UniProtKB">
        <authorList>
            <consortium name="RefSeq"/>
        </authorList>
    </citation>
    <scope>IDENTIFICATION</scope>
    <source>
        <tissue evidence="13">Leaf</tissue>
    </source>
</reference>
<dbReference type="Pfam" id="PF07977">
    <property type="entry name" value="FabA"/>
    <property type="match status" value="1"/>
</dbReference>
<evidence type="ECO:0000313" key="10">
    <source>
        <dbReference type="EMBL" id="OWM65621.1"/>
    </source>
</evidence>
<reference evidence="12" key="3">
    <citation type="journal article" date="2020" name="Plant Biotechnol. J.">
        <title>The pomegranate (Punica granatum L.) draft genome dissects genetic divergence between soft- and hard-seeded cultivars.</title>
        <authorList>
            <person name="Luo X."/>
            <person name="Li H."/>
            <person name="Wu Z."/>
            <person name="Yao W."/>
            <person name="Zhao P."/>
            <person name="Cao D."/>
            <person name="Yu H."/>
            <person name="Li K."/>
            <person name="Poudel K."/>
            <person name="Zhao D."/>
            <person name="Zhang F."/>
            <person name="Xia X."/>
            <person name="Chen L."/>
            <person name="Wang Q."/>
            <person name="Jing D."/>
            <person name="Cao S."/>
        </authorList>
    </citation>
    <scope>NUCLEOTIDE SEQUENCE [LARGE SCALE GENOMIC DNA]</scope>
</reference>
<evidence type="ECO:0000256" key="7">
    <source>
        <dbReference type="ARBA" id="ARBA00023239"/>
    </source>
</evidence>
<dbReference type="EC" id="4.2.1.59" evidence="2"/>
<keyword evidence="5" id="KW-0441">Lipid A biosynthesis</keyword>
<evidence type="ECO:0000256" key="3">
    <source>
        <dbReference type="ARBA" id="ARBA00022490"/>
    </source>
</evidence>
<accession>A0A218W027</accession>
<dbReference type="NCBIfam" id="TIGR01750">
    <property type="entry name" value="fabZ"/>
    <property type="match status" value="1"/>
</dbReference>
<gene>
    <name evidence="13" type="primary">LOC116201930</name>
    <name evidence="10" type="ORF">CDL15_Pgr017118</name>
</gene>
<keyword evidence="3" id="KW-0963">Cytoplasm</keyword>
<dbReference type="Gene3D" id="3.10.129.10">
    <property type="entry name" value="Hotdog Thioesterase"/>
    <property type="match status" value="1"/>
</dbReference>
<evidence type="ECO:0000256" key="1">
    <source>
        <dbReference type="ARBA" id="ARBA00004496"/>
    </source>
</evidence>
<sequence>MAASAPSSIFFPQPISQSKGPHLSPLSLPLSRSHPLSLKSHRPSNLRIRCSSSGDGDSSDIPIEKKYPAFPTVMDINQIREILPHRFPFLLVDRVIEYKPGVSAVAIKNVTINDNFFPGHFPERPIMPGVLMVEAMAQVGGIVMLQPEVGGSRENFFFAGIDKVRFRKPVIAGDTLVMRMTLVKLQKRFGIAKMEGKAYVGGEVVCEGEFLMAMGSD</sequence>
<dbReference type="GO" id="GO:0006633">
    <property type="term" value="P:fatty acid biosynthetic process"/>
    <property type="evidence" value="ECO:0007669"/>
    <property type="project" value="InterPro"/>
</dbReference>